<dbReference type="InterPro" id="IPR025064">
    <property type="entry name" value="DUF4005"/>
</dbReference>
<comment type="similarity">
    <text evidence="2">Belongs to the IQD family.</text>
</comment>
<feature type="region of interest" description="Disordered" evidence="5">
    <location>
        <begin position="168"/>
        <end position="198"/>
    </location>
</feature>
<name>A0AAN8VF01_9MAGN</name>
<dbReference type="InterPro" id="IPR000048">
    <property type="entry name" value="IQ_motif_EF-hand-BS"/>
</dbReference>
<feature type="region of interest" description="Disordered" evidence="5">
    <location>
        <begin position="345"/>
        <end position="369"/>
    </location>
</feature>
<evidence type="ECO:0000259" key="6">
    <source>
        <dbReference type="Pfam" id="PF13178"/>
    </source>
</evidence>
<dbReference type="PANTHER" id="PTHR32295">
    <property type="entry name" value="IQ-DOMAIN 5-RELATED"/>
    <property type="match status" value="1"/>
</dbReference>
<dbReference type="Proteomes" id="UP001370490">
    <property type="component" value="Unassembled WGS sequence"/>
</dbReference>
<evidence type="ECO:0000313" key="7">
    <source>
        <dbReference type="EMBL" id="KAK6926277.1"/>
    </source>
</evidence>
<dbReference type="CDD" id="cd23767">
    <property type="entry name" value="IQCD"/>
    <property type="match status" value="1"/>
</dbReference>
<evidence type="ECO:0000256" key="3">
    <source>
        <dbReference type="ARBA" id="ARBA00024378"/>
    </source>
</evidence>
<proteinExistence type="inferred from homology"/>
<keyword evidence="8" id="KW-1185">Reference proteome</keyword>
<evidence type="ECO:0000256" key="5">
    <source>
        <dbReference type="SAM" id="MobiDB-lite"/>
    </source>
</evidence>
<feature type="region of interest" description="Disordered" evidence="5">
    <location>
        <begin position="1"/>
        <end position="51"/>
    </location>
</feature>
<dbReference type="Pfam" id="PF13178">
    <property type="entry name" value="DUF4005"/>
    <property type="match status" value="1"/>
</dbReference>
<dbReference type="PROSITE" id="PS50096">
    <property type="entry name" value="IQ"/>
    <property type="match status" value="2"/>
</dbReference>
<feature type="domain" description="DUF4005" evidence="6">
    <location>
        <begin position="345"/>
        <end position="410"/>
    </location>
</feature>
<keyword evidence="1" id="KW-0112">Calmodulin-binding</keyword>
<comment type="function">
    <text evidence="4">May be involved in cooperative interactions with calmodulins or calmodulin-like proteins. Recruits calmodulin proteins to microtubules, thus being a potential scaffold in cellular signaling and trafficking. May associate with nucleic acids and regulate gene expression at the transcriptional or post-transcriptional level.</text>
</comment>
<organism evidence="7 8">
    <name type="scientific">Dillenia turbinata</name>
    <dbReference type="NCBI Taxonomy" id="194707"/>
    <lineage>
        <taxon>Eukaryota</taxon>
        <taxon>Viridiplantae</taxon>
        <taxon>Streptophyta</taxon>
        <taxon>Embryophyta</taxon>
        <taxon>Tracheophyta</taxon>
        <taxon>Spermatophyta</taxon>
        <taxon>Magnoliopsida</taxon>
        <taxon>eudicotyledons</taxon>
        <taxon>Gunneridae</taxon>
        <taxon>Pentapetalae</taxon>
        <taxon>Dilleniales</taxon>
        <taxon>Dilleniaceae</taxon>
        <taxon>Dillenia</taxon>
    </lineage>
</organism>
<dbReference type="SMART" id="SM00015">
    <property type="entry name" value="IQ"/>
    <property type="match status" value="2"/>
</dbReference>
<feature type="compositionally biased region" description="Low complexity" evidence="5">
    <location>
        <begin position="176"/>
        <end position="187"/>
    </location>
</feature>
<protein>
    <submittedName>
        <fullName evidence="7">IQ motif, EF-hand binding site</fullName>
    </submittedName>
</protein>
<dbReference type="EMBL" id="JBAMMX010000015">
    <property type="protein sequence ID" value="KAK6926277.1"/>
    <property type="molecule type" value="Genomic_DNA"/>
</dbReference>
<dbReference type="GO" id="GO:0005516">
    <property type="term" value="F:calmodulin binding"/>
    <property type="evidence" value="ECO:0007669"/>
    <property type="project" value="UniProtKB-KW"/>
</dbReference>
<feature type="compositionally biased region" description="Low complexity" evidence="5">
    <location>
        <begin position="352"/>
        <end position="364"/>
    </location>
</feature>
<evidence type="ECO:0000256" key="4">
    <source>
        <dbReference type="ARBA" id="ARBA00045534"/>
    </source>
</evidence>
<feature type="compositionally biased region" description="Low complexity" evidence="5">
    <location>
        <begin position="36"/>
        <end position="50"/>
    </location>
</feature>
<dbReference type="AlphaFoldDB" id="A0AAN8VF01"/>
<accession>A0AAN8VF01</accession>
<gene>
    <name evidence="7" type="ORF">RJ641_007996</name>
</gene>
<evidence type="ECO:0000256" key="2">
    <source>
        <dbReference type="ARBA" id="ARBA00024341"/>
    </source>
</evidence>
<dbReference type="Pfam" id="PF00612">
    <property type="entry name" value="IQ"/>
    <property type="match status" value="2"/>
</dbReference>
<comment type="subunit">
    <text evidence="3">Binds to multiple calmodulin (CaM) in the presence of Ca(2+) and CaM-like proteins.</text>
</comment>
<evidence type="ECO:0000256" key="1">
    <source>
        <dbReference type="ARBA" id="ARBA00022860"/>
    </source>
</evidence>
<comment type="caution">
    <text evidence="7">The sequence shown here is derived from an EMBL/GenBank/DDBJ whole genome shotgun (WGS) entry which is preliminary data.</text>
</comment>
<reference evidence="7 8" key="1">
    <citation type="submission" date="2023-12" db="EMBL/GenBank/DDBJ databases">
        <title>A high-quality genome assembly for Dillenia turbinata (Dilleniales).</title>
        <authorList>
            <person name="Chanderbali A."/>
        </authorList>
    </citation>
    <scope>NUCLEOTIDE SEQUENCE [LARGE SCALE GENOMIC DNA]</scope>
    <source>
        <strain evidence="7">LSX21</strain>
        <tissue evidence="7">Leaf</tissue>
    </source>
</reference>
<sequence length="471" mass="51972">MGKTANWFRGLLGRRKDKSSNSNSNSKDNKKKWSFSARSAPSPPATATDAMDPDRHAIAVAAATAAVAEAALVAAKAAAEVVRLTSSGRCVAPAYVSNGNDRWLQQVAAVRIQSAFRGYLARRALRALKALVKLQALVRGYIVRKQMADMLRRMQTLVKVQAQARVSRAQTHEPSHFSSKSSLSSLHPGPATPKKYGHQFSSVSTDVDQFLMLKPCGSKTNSRGMANLDKSQQNLNWLYHWMEEYNGTSVKVQHTDDERSDKILEVDTWKPHLDVKQTRSFGTPHLVSGGDTENQKYTSYDFRPKHLTKGHNPGPSVSSLEVNSTRSLRVPVEVYDPVLYSAGNSPQVFSASSRPGSSSSRRGPFTPARSECSRSFFGGYASHPNYMANTESSQAKVRSQSAPRQRLEFDRSGSIKRSIHGFWEAGGNSQKVPCQANFRNKGYQGSGRIERPAMPFQTDARGFDVVYYSQC</sequence>
<evidence type="ECO:0000313" key="8">
    <source>
        <dbReference type="Proteomes" id="UP001370490"/>
    </source>
</evidence>
<dbReference type="PANTHER" id="PTHR32295:SF174">
    <property type="entry name" value="PROTEIN IQ-DOMAIN 24"/>
    <property type="match status" value="1"/>
</dbReference>
<dbReference type="Gene3D" id="1.20.5.190">
    <property type="match status" value="1"/>
</dbReference>
<dbReference type="SUPFAM" id="SSF52540">
    <property type="entry name" value="P-loop containing nucleoside triphosphate hydrolases"/>
    <property type="match status" value="1"/>
</dbReference>
<dbReference type="InterPro" id="IPR027417">
    <property type="entry name" value="P-loop_NTPase"/>
</dbReference>